<evidence type="ECO:0000313" key="2">
    <source>
        <dbReference type="EMBL" id="CAH0367444.1"/>
    </source>
</evidence>
<gene>
    <name evidence="2" type="ORF">PECAL_2P04650</name>
</gene>
<evidence type="ECO:0000313" key="3">
    <source>
        <dbReference type="Proteomes" id="UP000789595"/>
    </source>
</evidence>
<dbReference type="Proteomes" id="UP000789595">
    <property type="component" value="Unassembled WGS sequence"/>
</dbReference>
<sequence>MATLTPTSPADSFIVSDSGDDESVASDSGDDDSVWALDLDDDEAAADTPVASPVGPNVTVGRVCARAAAARARALDRARAMARADAYLDLNGEARQAHAARQLRLDHLRRECAALRLSAALVLASAPDAVVADADELLDQGYAADEVLAVVAATQPAAAAAARRRWEVDADDEGPPLKSEMSNRSATIARGLLQLFFADGTMAGLARCAAACDPTEYARDAAILKLLASTLDLPLEIVRLVGEFAVQSPLARFSMAGRVDGAVLARLLRPHIDGVVGKLKRTKHFGRVVAVARGAAVALPAPKPRPKKKPLPKRRWNASSIKRDPRGVARHCLRGARGRRCFCVDCWSATQLIK</sequence>
<feature type="region of interest" description="Disordered" evidence="1">
    <location>
        <begin position="1"/>
        <end position="35"/>
    </location>
</feature>
<feature type="compositionally biased region" description="Polar residues" evidence="1">
    <location>
        <begin position="1"/>
        <end position="10"/>
    </location>
</feature>
<name>A0A8J2SIY2_9STRA</name>
<comment type="caution">
    <text evidence="2">The sequence shown here is derived from an EMBL/GenBank/DDBJ whole genome shotgun (WGS) entry which is preliminary data.</text>
</comment>
<accession>A0A8J2SIY2</accession>
<dbReference type="EMBL" id="CAKKNE010000002">
    <property type="protein sequence ID" value="CAH0367444.1"/>
    <property type="molecule type" value="Genomic_DNA"/>
</dbReference>
<evidence type="ECO:0000256" key="1">
    <source>
        <dbReference type="SAM" id="MobiDB-lite"/>
    </source>
</evidence>
<keyword evidence="3" id="KW-1185">Reference proteome</keyword>
<dbReference type="AlphaFoldDB" id="A0A8J2SIY2"/>
<protein>
    <submittedName>
        <fullName evidence="2">Uncharacterized protein</fullName>
    </submittedName>
</protein>
<proteinExistence type="predicted"/>
<organism evidence="2 3">
    <name type="scientific">Pelagomonas calceolata</name>
    <dbReference type="NCBI Taxonomy" id="35677"/>
    <lineage>
        <taxon>Eukaryota</taxon>
        <taxon>Sar</taxon>
        <taxon>Stramenopiles</taxon>
        <taxon>Ochrophyta</taxon>
        <taxon>Pelagophyceae</taxon>
        <taxon>Pelagomonadales</taxon>
        <taxon>Pelagomonadaceae</taxon>
        <taxon>Pelagomonas</taxon>
    </lineage>
</organism>
<reference evidence="2" key="1">
    <citation type="submission" date="2021-11" db="EMBL/GenBank/DDBJ databases">
        <authorList>
            <consortium name="Genoscope - CEA"/>
            <person name="William W."/>
        </authorList>
    </citation>
    <scope>NUCLEOTIDE SEQUENCE</scope>
</reference>
<feature type="compositionally biased region" description="Acidic residues" evidence="1">
    <location>
        <begin position="18"/>
        <end position="35"/>
    </location>
</feature>